<dbReference type="AlphaFoldDB" id="A0A0A9HHW9"/>
<dbReference type="EMBL" id="GBRH01165408">
    <property type="protein sequence ID" value="JAE32488.1"/>
    <property type="molecule type" value="Transcribed_RNA"/>
</dbReference>
<proteinExistence type="predicted"/>
<accession>A0A0A9HHW9</accession>
<evidence type="ECO:0000313" key="1">
    <source>
        <dbReference type="EMBL" id="JAE32488.1"/>
    </source>
</evidence>
<reference evidence="1" key="1">
    <citation type="submission" date="2014-09" db="EMBL/GenBank/DDBJ databases">
        <authorList>
            <person name="Magalhaes I.L.F."/>
            <person name="Oliveira U."/>
            <person name="Santos F.R."/>
            <person name="Vidigal T.H.D.A."/>
            <person name="Brescovit A.D."/>
            <person name="Santos A.J."/>
        </authorList>
    </citation>
    <scope>NUCLEOTIDE SEQUENCE</scope>
    <source>
        <tissue evidence="1">Shoot tissue taken approximately 20 cm above the soil surface</tissue>
    </source>
</reference>
<sequence length="18" mass="1960">MAQTTTHSESGKRTQLLA</sequence>
<reference evidence="1" key="2">
    <citation type="journal article" date="2015" name="Data Brief">
        <title>Shoot transcriptome of the giant reed, Arundo donax.</title>
        <authorList>
            <person name="Barrero R.A."/>
            <person name="Guerrero F.D."/>
            <person name="Moolhuijzen P."/>
            <person name="Goolsby J.A."/>
            <person name="Tidwell J."/>
            <person name="Bellgard S.E."/>
            <person name="Bellgard M.I."/>
        </authorList>
    </citation>
    <scope>NUCLEOTIDE SEQUENCE</scope>
    <source>
        <tissue evidence="1">Shoot tissue taken approximately 20 cm above the soil surface</tissue>
    </source>
</reference>
<name>A0A0A9HHW9_ARUDO</name>
<organism evidence="1">
    <name type="scientific">Arundo donax</name>
    <name type="common">Giant reed</name>
    <name type="synonym">Donax arundinaceus</name>
    <dbReference type="NCBI Taxonomy" id="35708"/>
    <lineage>
        <taxon>Eukaryota</taxon>
        <taxon>Viridiplantae</taxon>
        <taxon>Streptophyta</taxon>
        <taxon>Embryophyta</taxon>
        <taxon>Tracheophyta</taxon>
        <taxon>Spermatophyta</taxon>
        <taxon>Magnoliopsida</taxon>
        <taxon>Liliopsida</taxon>
        <taxon>Poales</taxon>
        <taxon>Poaceae</taxon>
        <taxon>PACMAD clade</taxon>
        <taxon>Arundinoideae</taxon>
        <taxon>Arundineae</taxon>
        <taxon>Arundo</taxon>
    </lineage>
</organism>
<protein>
    <submittedName>
        <fullName evidence="1">Uncharacterized protein</fullName>
    </submittedName>
</protein>